<proteinExistence type="predicted"/>
<dbReference type="InterPro" id="IPR002347">
    <property type="entry name" value="SDR_fam"/>
</dbReference>
<dbReference type="Gene3D" id="3.40.50.720">
    <property type="entry name" value="NAD(P)-binding Rossmann-like Domain"/>
    <property type="match status" value="1"/>
</dbReference>
<dbReference type="EMBL" id="JAGFNP010000001">
    <property type="protein sequence ID" value="MBO3731748.1"/>
    <property type="molecule type" value="Genomic_DNA"/>
</dbReference>
<dbReference type="InterPro" id="IPR036291">
    <property type="entry name" value="NAD(P)-bd_dom_sf"/>
</dbReference>
<evidence type="ECO:0000256" key="1">
    <source>
        <dbReference type="SAM" id="MobiDB-lite"/>
    </source>
</evidence>
<dbReference type="Pfam" id="PF13561">
    <property type="entry name" value="adh_short_C2"/>
    <property type="match status" value="1"/>
</dbReference>
<protein>
    <submittedName>
        <fullName evidence="2">SDR family oxidoreductase</fullName>
    </submittedName>
</protein>
<comment type="caution">
    <text evidence="2">The sequence shown here is derived from an EMBL/GenBank/DDBJ whole genome shotgun (WGS) entry which is preliminary data.</text>
</comment>
<accession>A0ABS3U1W7</accession>
<organism evidence="2 3">
    <name type="scientific">Glycomyces niveus</name>
    <dbReference type="NCBI Taxonomy" id="2820287"/>
    <lineage>
        <taxon>Bacteria</taxon>
        <taxon>Bacillati</taxon>
        <taxon>Actinomycetota</taxon>
        <taxon>Actinomycetes</taxon>
        <taxon>Glycomycetales</taxon>
        <taxon>Glycomycetaceae</taxon>
        <taxon>Glycomyces</taxon>
    </lineage>
</organism>
<feature type="region of interest" description="Disordered" evidence="1">
    <location>
        <begin position="1"/>
        <end position="47"/>
    </location>
</feature>
<keyword evidence="3" id="KW-1185">Reference proteome</keyword>
<dbReference type="SUPFAM" id="SSF51735">
    <property type="entry name" value="NAD(P)-binding Rossmann-fold domains"/>
    <property type="match status" value="1"/>
</dbReference>
<reference evidence="2 3" key="1">
    <citation type="submission" date="2021-03" db="EMBL/GenBank/DDBJ databases">
        <title>Glycomyces sp. nov., a novel actinomycete isolated from soil.</title>
        <authorList>
            <person name="Yang X."/>
            <person name="Xu X."/>
        </authorList>
    </citation>
    <scope>NUCLEOTIDE SEQUENCE [LARGE SCALE GENOMIC DNA]</scope>
    <source>
        <strain evidence="2 3">NEAU-S30</strain>
    </source>
</reference>
<gene>
    <name evidence="2" type="ORF">J5V16_02880</name>
</gene>
<feature type="compositionally biased region" description="Basic residues" evidence="1">
    <location>
        <begin position="1"/>
        <end position="20"/>
    </location>
</feature>
<evidence type="ECO:0000313" key="3">
    <source>
        <dbReference type="Proteomes" id="UP000681341"/>
    </source>
</evidence>
<dbReference type="Proteomes" id="UP000681341">
    <property type="component" value="Unassembled WGS sequence"/>
</dbReference>
<sequence length="162" mass="17055">MGPLQRGRRPHLPVHLHRQRQPALHPSTGLTPASQATPCAAGPPPAAQACLEREGADSKHSVIRFSQARAGAFGAKGARILSVSPGSFDTAIGRLEEKSGSGDLVDHAALRRYGRPEENAEVLAFCASERPGYLTGTDILCDGGATAGLSRKDRLAMARGKR</sequence>
<dbReference type="RefSeq" id="WP_208494468.1">
    <property type="nucleotide sequence ID" value="NZ_JAGFNP010000001.1"/>
</dbReference>
<evidence type="ECO:0000313" key="2">
    <source>
        <dbReference type="EMBL" id="MBO3731748.1"/>
    </source>
</evidence>
<dbReference type="PRINTS" id="PR00081">
    <property type="entry name" value="GDHRDH"/>
</dbReference>
<name>A0ABS3U1W7_9ACTN</name>